<dbReference type="InterPro" id="IPR040210">
    <property type="entry name" value="Cep85/Cep85L"/>
</dbReference>
<reference evidence="2" key="1">
    <citation type="submission" date="2021-01" db="UniProtKB">
        <authorList>
            <consortium name="EnsemblMetazoa"/>
        </authorList>
    </citation>
    <scope>IDENTIFICATION</scope>
</reference>
<dbReference type="GO" id="GO:0005813">
    <property type="term" value="C:centrosome"/>
    <property type="evidence" value="ECO:0007669"/>
    <property type="project" value="TreeGrafter"/>
</dbReference>
<keyword evidence="3" id="KW-1185">Reference proteome</keyword>
<accession>A0A7M6DPR2</accession>
<dbReference type="RefSeq" id="XP_066934891.1">
    <property type="nucleotide sequence ID" value="XM_067078790.1"/>
</dbReference>
<name>A0A7M6DPR2_9CNID</name>
<dbReference type="AlphaFoldDB" id="A0A7M6DPR2"/>
<organism evidence="2 3">
    <name type="scientific">Clytia hemisphaerica</name>
    <dbReference type="NCBI Taxonomy" id="252671"/>
    <lineage>
        <taxon>Eukaryota</taxon>
        <taxon>Metazoa</taxon>
        <taxon>Cnidaria</taxon>
        <taxon>Hydrozoa</taxon>
        <taxon>Hydroidolina</taxon>
        <taxon>Leptothecata</taxon>
        <taxon>Obeliida</taxon>
        <taxon>Clytiidae</taxon>
        <taxon>Clytia</taxon>
    </lineage>
</organism>
<evidence type="ECO:0000313" key="2">
    <source>
        <dbReference type="EnsemblMetazoa" id="CLYHEMP020650.1"/>
    </source>
</evidence>
<feature type="coiled-coil region" evidence="1">
    <location>
        <begin position="179"/>
        <end position="373"/>
    </location>
</feature>
<proteinExistence type="predicted"/>
<sequence>MMMNKENFVALVPETNEPEFTDSKSSIGVLSTPYKTLGRQERHRIFDDLGFSDKIQAIHDEAGNEFKSTRKDSGIVSIRSVESQLHNVRSRTMSTIEQTSRCFLAQDDIIQQKDIMISSLQNIIDKERERSLNLEQKLIQNNHAYLDSRNNYLEQEYESQVEIMKYQMQESNSKNHGELEKLQRKLGEKEYEVVKLTIALKENNLNKDSIIDKMKNELETANQNLLSEESQADCLKSEMNFLRQENTKLESYLSSLPTCEEFAEMKKEIKALREERDQLLTHKENICSSYKDTKRELIFKQSQLDKAGRKINELQNEVSQLNRHLEKYDRLGPISISDFQKQQNDMTTLQAENTELKQNLAKTQKKLTRFQYELVARKKESQNEKQKLQHDVGCFQDKLQEKSAFITQIQARNQELLKEKLMVEGKLKKLEDKYTDEMEQTLCSVFSATLSCFDEVKNFVTLCQKMSLGEEPDIQLLLGLRDSPREEQKKAKSDLNIKELKERLEKISQIKNDLDGLRSMIAERHAEEIGKNMCITQ</sequence>
<evidence type="ECO:0000313" key="3">
    <source>
        <dbReference type="Proteomes" id="UP000594262"/>
    </source>
</evidence>
<evidence type="ECO:0000256" key="1">
    <source>
        <dbReference type="SAM" id="Coils"/>
    </source>
</evidence>
<dbReference type="Proteomes" id="UP000594262">
    <property type="component" value="Unplaced"/>
</dbReference>
<dbReference type="GeneID" id="136822524"/>
<dbReference type="PANTHER" id="PTHR31075">
    <property type="entry name" value="CENTROSOMAL PROTEIN OF 85 KDA"/>
    <property type="match status" value="1"/>
</dbReference>
<feature type="coiled-coil region" evidence="1">
    <location>
        <begin position="490"/>
        <end position="517"/>
    </location>
</feature>
<dbReference type="EnsemblMetazoa" id="CLYHEMT020650.1">
    <property type="protein sequence ID" value="CLYHEMP020650.1"/>
    <property type="gene ID" value="CLYHEMG020650"/>
</dbReference>
<dbReference type="PANTHER" id="PTHR31075:SF4">
    <property type="entry name" value="CENTROSOMAL PROTEIN OF 85 KDA"/>
    <property type="match status" value="1"/>
</dbReference>
<keyword evidence="1" id="KW-0175">Coiled coil</keyword>
<dbReference type="OrthoDB" id="5972981at2759"/>
<protein>
    <submittedName>
        <fullName evidence="2">Uncharacterized protein</fullName>
    </submittedName>
</protein>